<comment type="similarity">
    <text evidence="8">Belongs to the binding-protein-dependent transport system permease family.</text>
</comment>
<reference evidence="10" key="2">
    <citation type="submission" date="2020-09" db="EMBL/GenBank/DDBJ databases">
        <authorList>
            <person name="Sun Q."/>
            <person name="Kim S."/>
        </authorList>
    </citation>
    <scope>NUCLEOTIDE SEQUENCE</scope>
    <source>
        <strain evidence="10">KCTC 42097</strain>
    </source>
</reference>
<evidence type="ECO:0000256" key="8">
    <source>
        <dbReference type="RuleBase" id="RU363032"/>
    </source>
</evidence>
<evidence type="ECO:0000256" key="5">
    <source>
        <dbReference type="ARBA" id="ARBA00022692"/>
    </source>
</evidence>
<evidence type="ECO:0000256" key="7">
    <source>
        <dbReference type="ARBA" id="ARBA00023136"/>
    </source>
</evidence>
<dbReference type="Gene3D" id="1.10.3720.10">
    <property type="entry name" value="MetI-like"/>
    <property type="match status" value="1"/>
</dbReference>
<reference evidence="10" key="1">
    <citation type="journal article" date="2014" name="Int. J. Syst. Evol. Microbiol.">
        <title>Complete genome sequence of Corynebacterium casei LMG S-19264T (=DSM 44701T), isolated from a smear-ripened cheese.</title>
        <authorList>
            <consortium name="US DOE Joint Genome Institute (JGI-PGF)"/>
            <person name="Walter F."/>
            <person name="Albersmeier A."/>
            <person name="Kalinowski J."/>
            <person name="Ruckert C."/>
        </authorList>
    </citation>
    <scope>NUCLEOTIDE SEQUENCE</scope>
    <source>
        <strain evidence="10">KCTC 42097</strain>
    </source>
</reference>
<dbReference type="PROSITE" id="PS50928">
    <property type="entry name" value="ABC_TM1"/>
    <property type="match status" value="1"/>
</dbReference>
<dbReference type="InterPro" id="IPR035906">
    <property type="entry name" value="MetI-like_sf"/>
</dbReference>
<keyword evidence="2 8" id="KW-0813">Transport</keyword>
<dbReference type="PANTHER" id="PTHR43357:SF4">
    <property type="entry name" value="INNER MEMBRANE ABC TRANSPORTER PERMEASE PROTEIN YDCV"/>
    <property type="match status" value="1"/>
</dbReference>
<feature type="transmembrane region" description="Helical" evidence="8">
    <location>
        <begin position="105"/>
        <end position="126"/>
    </location>
</feature>
<dbReference type="Pfam" id="PF00528">
    <property type="entry name" value="BPD_transp_1"/>
    <property type="match status" value="1"/>
</dbReference>
<comment type="caution">
    <text evidence="10">The sequence shown here is derived from an EMBL/GenBank/DDBJ whole genome shotgun (WGS) entry which is preliminary data.</text>
</comment>
<evidence type="ECO:0000313" key="10">
    <source>
        <dbReference type="EMBL" id="GHC76996.1"/>
    </source>
</evidence>
<evidence type="ECO:0000256" key="2">
    <source>
        <dbReference type="ARBA" id="ARBA00022448"/>
    </source>
</evidence>
<evidence type="ECO:0000256" key="3">
    <source>
        <dbReference type="ARBA" id="ARBA00022475"/>
    </source>
</evidence>
<protein>
    <submittedName>
        <fullName evidence="10">Spermidine/putrescine ABC transporter permease</fullName>
    </submittedName>
</protein>
<keyword evidence="4" id="KW-0997">Cell inner membrane</keyword>
<dbReference type="RefSeq" id="WP_189491423.1">
    <property type="nucleotide sequence ID" value="NZ_BMZO01000009.1"/>
</dbReference>
<gene>
    <name evidence="10" type="ORF">GCM10010136_28210</name>
</gene>
<keyword evidence="6 8" id="KW-1133">Transmembrane helix</keyword>
<dbReference type="Proteomes" id="UP000641137">
    <property type="component" value="Unassembled WGS sequence"/>
</dbReference>
<dbReference type="GO" id="GO:0005886">
    <property type="term" value="C:plasma membrane"/>
    <property type="evidence" value="ECO:0007669"/>
    <property type="project" value="UniProtKB-SubCell"/>
</dbReference>
<dbReference type="EMBL" id="BMZO01000009">
    <property type="protein sequence ID" value="GHC76996.1"/>
    <property type="molecule type" value="Genomic_DNA"/>
</dbReference>
<dbReference type="CDD" id="cd06261">
    <property type="entry name" value="TM_PBP2"/>
    <property type="match status" value="1"/>
</dbReference>
<dbReference type="GO" id="GO:0055085">
    <property type="term" value="P:transmembrane transport"/>
    <property type="evidence" value="ECO:0007669"/>
    <property type="project" value="InterPro"/>
</dbReference>
<keyword evidence="11" id="KW-1185">Reference proteome</keyword>
<proteinExistence type="inferred from homology"/>
<dbReference type="PANTHER" id="PTHR43357">
    <property type="entry name" value="INNER MEMBRANE ABC TRANSPORTER PERMEASE PROTEIN YDCV"/>
    <property type="match status" value="1"/>
</dbReference>
<keyword evidence="7 8" id="KW-0472">Membrane</keyword>
<evidence type="ECO:0000259" key="9">
    <source>
        <dbReference type="PROSITE" id="PS50928"/>
    </source>
</evidence>
<dbReference type="InterPro" id="IPR000515">
    <property type="entry name" value="MetI-like"/>
</dbReference>
<evidence type="ECO:0000256" key="6">
    <source>
        <dbReference type="ARBA" id="ARBA00022989"/>
    </source>
</evidence>
<dbReference type="AlphaFoldDB" id="A0A8J3GIG6"/>
<name>A0A8J3GIG6_9HYPH</name>
<feature type="transmembrane region" description="Helical" evidence="8">
    <location>
        <begin position="182"/>
        <end position="204"/>
    </location>
</feature>
<comment type="subcellular location">
    <subcellularLocation>
        <location evidence="1">Cell inner membrane</location>
        <topology evidence="1">Multi-pass membrane protein</topology>
    </subcellularLocation>
    <subcellularLocation>
        <location evidence="8">Cell membrane</location>
        <topology evidence="8">Multi-pass membrane protein</topology>
    </subcellularLocation>
</comment>
<keyword evidence="5 8" id="KW-0812">Transmembrane</keyword>
<feature type="transmembrane region" description="Helical" evidence="8">
    <location>
        <begin position="12"/>
        <end position="39"/>
    </location>
</feature>
<keyword evidence="3" id="KW-1003">Cell membrane</keyword>
<evidence type="ECO:0000256" key="4">
    <source>
        <dbReference type="ARBA" id="ARBA00022519"/>
    </source>
</evidence>
<feature type="domain" description="ABC transmembrane type-1" evidence="9">
    <location>
        <begin position="70"/>
        <end position="261"/>
    </location>
</feature>
<feature type="transmembrane region" description="Helical" evidence="8">
    <location>
        <begin position="138"/>
        <end position="161"/>
    </location>
</feature>
<evidence type="ECO:0000256" key="1">
    <source>
        <dbReference type="ARBA" id="ARBA00004429"/>
    </source>
</evidence>
<accession>A0A8J3GIG6</accession>
<feature type="transmembrane region" description="Helical" evidence="8">
    <location>
        <begin position="69"/>
        <end position="93"/>
    </location>
</feature>
<sequence>MIRDTSPLSKLWIAAVWLVTGFFVLNVLAVIMAVVVSSFGTRWLGTWLPDGFTTNWYGAAWAEFQLDHVLLVTFQIVLTVVVLSGFLGVTAAYAFARRDFPGKKLVLLIFLLPLLVPPITFGIPLATVLYKAGVGGTFWGVVMANLVPTVPFVILVMIPFIEQIDPKIEAAARVFGAGTFKLFYHVLLPMLLPGILAAMLLVLVRTVAMFELTFLTAGPTSQTLVVALYYSVFAAGVRSVQAIDAMAVIYMVTSLIWLLVALRFVNPTQIVARGRRAQTH</sequence>
<feature type="transmembrane region" description="Helical" evidence="8">
    <location>
        <begin position="247"/>
        <end position="266"/>
    </location>
</feature>
<evidence type="ECO:0000313" key="11">
    <source>
        <dbReference type="Proteomes" id="UP000641137"/>
    </source>
</evidence>
<dbReference type="SUPFAM" id="SSF161098">
    <property type="entry name" value="MetI-like"/>
    <property type="match status" value="1"/>
</dbReference>
<organism evidence="10 11">
    <name type="scientific">Limoniibacter endophyticus</name>
    <dbReference type="NCBI Taxonomy" id="1565040"/>
    <lineage>
        <taxon>Bacteria</taxon>
        <taxon>Pseudomonadati</taxon>
        <taxon>Pseudomonadota</taxon>
        <taxon>Alphaproteobacteria</taxon>
        <taxon>Hyphomicrobiales</taxon>
        <taxon>Bartonellaceae</taxon>
        <taxon>Limoniibacter</taxon>
    </lineage>
</organism>